<dbReference type="Gene3D" id="3.40.710.10">
    <property type="entry name" value="DD-peptidase/beta-lactamase superfamily"/>
    <property type="match status" value="1"/>
</dbReference>
<accession>A0A941DHX9</accession>
<organism evidence="3 4">
    <name type="scientific">Undibacterium baiyunense</name>
    <dbReference type="NCBI Taxonomy" id="2828731"/>
    <lineage>
        <taxon>Bacteria</taxon>
        <taxon>Pseudomonadati</taxon>
        <taxon>Pseudomonadota</taxon>
        <taxon>Betaproteobacteria</taxon>
        <taxon>Burkholderiales</taxon>
        <taxon>Oxalobacteraceae</taxon>
        <taxon>Undibacterium</taxon>
    </lineage>
</organism>
<reference evidence="3 4" key="1">
    <citation type="submission" date="2021-04" db="EMBL/GenBank/DDBJ databases">
        <title>novel species isolated from subtropical streams in China.</title>
        <authorList>
            <person name="Lu H."/>
        </authorList>
    </citation>
    <scope>NUCLEOTIDE SEQUENCE [LARGE SCALE GENOMIC DNA]</scope>
    <source>
        <strain evidence="3 4">BYS107W</strain>
    </source>
</reference>
<evidence type="ECO:0000259" key="1">
    <source>
        <dbReference type="Pfam" id="PF00144"/>
    </source>
</evidence>
<dbReference type="InterPro" id="IPR037401">
    <property type="entry name" value="SnoaL-like"/>
</dbReference>
<dbReference type="Pfam" id="PF00144">
    <property type="entry name" value="Beta-lactamase"/>
    <property type="match status" value="1"/>
</dbReference>
<dbReference type="SUPFAM" id="SSF54427">
    <property type="entry name" value="NTF2-like"/>
    <property type="match status" value="1"/>
</dbReference>
<dbReference type="Pfam" id="PF13577">
    <property type="entry name" value="SnoaL_4"/>
    <property type="match status" value="1"/>
</dbReference>
<proteinExistence type="predicted"/>
<dbReference type="Gene3D" id="3.10.450.50">
    <property type="match status" value="1"/>
</dbReference>
<dbReference type="EMBL" id="JAGSPM010000010">
    <property type="protein sequence ID" value="MBR7747948.1"/>
    <property type="molecule type" value="Genomic_DNA"/>
</dbReference>
<dbReference type="InterPro" id="IPR001466">
    <property type="entry name" value="Beta-lactam-related"/>
</dbReference>
<evidence type="ECO:0000313" key="3">
    <source>
        <dbReference type="EMBL" id="MBR7747948.1"/>
    </source>
</evidence>
<comment type="caution">
    <text evidence="3">The sequence shown here is derived from an EMBL/GenBank/DDBJ whole genome shotgun (WGS) entry which is preliminary data.</text>
</comment>
<dbReference type="GO" id="GO:0016787">
    <property type="term" value="F:hydrolase activity"/>
    <property type="evidence" value="ECO:0007669"/>
    <property type="project" value="UniProtKB-KW"/>
</dbReference>
<dbReference type="InterPro" id="IPR012338">
    <property type="entry name" value="Beta-lactam/transpept-like"/>
</dbReference>
<dbReference type="AlphaFoldDB" id="A0A941DHX9"/>
<dbReference type="InterPro" id="IPR050491">
    <property type="entry name" value="AmpC-like"/>
</dbReference>
<evidence type="ECO:0000313" key="4">
    <source>
        <dbReference type="Proteomes" id="UP000680158"/>
    </source>
</evidence>
<sequence length="611" mass="68911">MFTNFIANANAISIQDHNTPSQSLTDRQKIESLLQSFMRYIETKDQEKMYALFLDGPVTWIAVNKDATQKERLKLNPLAPNYQRSDYQTWFQSVMQNSPKQEHFKNIEIVEDGHVASVSFDYSFWVNGKKGNWGKELWHLIKVADDWKIVSVIFSKELEKIKPEPQEAIGGDFDQSQKVRAIADDLLRVANLPGLSVAIRHKDQLVFAQGFGFADIEKRQPVTPQTQFRAASVSKAITATALAKMMQDGVIDIDAPIARYLPQFPQKEYPITARLLSGHIAGFPHYIMSDRTENRYYPTVQDALNVFAHHQQIAPSGTKYHYSSHGTVLLSAMMEAASGIPYLSYVQQSVLNPLGLKHTEAEMLRHKVMPNMSRIYAKSGNNNVLVENPREHSAFWASAGWVTTPSDMVNMTRAFSNGYLSADTMRTMFTSQALQSGEKIQVGIGWRLSYDIQGRPVYEHAGVTQGARSVISYFPNEDLAISVMTNLEWVSSIEETAHMLAQAFLNKKSNPSIADGHYAIQGEMQFGGQDTPFTGKLNINQGRGTIQAMQYEWPVHHLHSNVYALVTHQGVYYLQIDSDQQQSLNARAIRYSSQLKEAAINTKPFLQFAKN</sequence>
<keyword evidence="3" id="KW-0378">Hydrolase</keyword>
<feature type="domain" description="Beta-lactamase-related" evidence="1">
    <location>
        <begin position="182"/>
        <end position="487"/>
    </location>
</feature>
<name>A0A941DHX9_9BURK</name>
<dbReference type="InterPro" id="IPR032710">
    <property type="entry name" value="NTF2-like_dom_sf"/>
</dbReference>
<feature type="domain" description="SnoaL-like" evidence="2">
    <location>
        <begin position="22"/>
        <end position="151"/>
    </location>
</feature>
<dbReference type="PANTHER" id="PTHR46825">
    <property type="entry name" value="D-ALANYL-D-ALANINE-CARBOXYPEPTIDASE/ENDOPEPTIDASE AMPH"/>
    <property type="match status" value="1"/>
</dbReference>
<dbReference type="RefSeq" id="WP_212685312.1">
    <property type="nucleotide sequence ID" value="NZ_JAGSPM010000010.1"/>
</dbReference>
<dbReference type="SUPFAM" id="SSF56601">
    <property type="entry name" value="beta-lactamase/transpeptidase-like"/>
    <property type="match status" value="1"/>
</dbReference>
<keyword evidence="4" id="KW-1185">Reference proteome</keyword>
<protein>
    <submittedName>
        <fullName evidence="3">Serine hydrolase</fullName>
    </submittedName>
</protein>
<evidence type="ECO:0000259" key="2">
    <source>
        <dbReference type="Pfam" id="PF13577"/>
    </source>
</evidence>
<dbReference type="PANTHER" id="PTHR46825:SF9">
    <property type="entry name" value="BETA-LACTAMASE-RELATED DOMAIN-CONTAINING PROTEIN"/>
    <property type="match status" value="1"/>
</dbReference>
<dbReference type="Proteomes" id="UP000680158">
    <property type="component" value="Unassembled WGS sequence"/>
</dbReference>
<gene>
    <name evidence="3" type="ORF">KDM92_15280</name>
</gene>